<sequence length="233" mass="25539">MDEPDNVRYLRAPGQVVADIQEWMLRERLHAGNRLPSERELAATLRAGTNSVRHALGVLETMRVLERGPGGRHVVAPPPSPLVGRLLRLHMAVSGFERAELMSIRIGLESAAAARAAACATPNELAPLHVVVREMADPAIGYARFGELDCRFHTLLARAGHNELAALLLSTLGDVLQSEMRAGYDRSAHWRRTAGRLATEHRRILDSVEAGDAARAADTVTVHIRQFYDLRAG</sequence>
<dbReference type="SMART" id="SM00895">
    <property type="entry name" value="FCD"/>
    <property type="match status" value="1"/>
</dbReference>
<evidence type="ECO:0000256" key="3">
    <source>
        <dbReference type="ARBA" id="ARBA00023163"/>
    </source>
</evidence>
<dbReference type="InterPro" id="IPR036388">
    <property type="entry name" value="WH-like_DNA-bd_sf"/>
</dbReference>
<dbReference type="InterPro" id="IPR011711">
    <property type="entry name" value="GntR_C"/>
</dbReference>
<dbReference type="PROSITE" id="PS50949">
    <property type="entry name" value="HTH_GNTR"/>
    <property type="match status" value="1"/>
</dbReference>
<dbReference type="InterPro" id="IPR008920">
    <property type="entry name" value="TF_FadR/GntR_C"/>
</dbReference>
<organism evidence="5 6">
    <name type="scientific">Amycolatopsis acidiphila</name>
    <dbReference type="NCBI Taxonomy" id="715473"/>
    <lineage>
        <taxon>Bacteria</taxon>
        <taxon>Bacillati</taxon>
        <taxon>Actinomycetota</taxon>
        <taxon>Actinomycetes</taxon>
        <taxon>Pseudonocardiales</taxon>
        <taxon>Pseudonocardiaceae</taxon>
        <taxon>Amycolatopsis</taxon>
    </lineage>
</organism>
<dbReference type="InterPro" id="IPR036390">
    <property type="entry name" value="WH_DNA-bd_sf"/>
</dbReference>
<dbReference type="RefSeq" id="WP_144637509.1">
    <property type="nucleotide sequence ID" value="NZ_BNAX01000001.1"/>
</dbReference>
<dbReference type="InterPro" id="IPR000524">
    <property type="entry name" value="Tscrpt_reg_HTH_GntR"/>
</dbReference>
<dbReference type="Proteomes" id="UP000318578">
    <property type="component" value="Unassembled WGS sequence"/>
</dbReference>
<comment type="caution">
    <text evidence="5">The sequence shown here is derived from an EMBL/GenBank/DDBJ whole genome shotgun (WGS) entry which is preliminary data.</text>
</comment>
<dbReference type="EMBL" id="VJZA01000014">
    <property type="protein sequence ID" value="TVT22985.1"/>
    <property type="molecule type" value="Genomic_DNA"/>
</dbReference>
<protein>
    <submittedName>
        <fullName evidence="5">FadR family transcriptional regulator</fullName>
    </submittedName>
</protein>
<dbReference type="AlphaFoldDB" id="A0A558AFE0"/>
<reference evidence="5 6" key="1">
    <citation type="submission" date="2019-07" db="EMBL/GenBank/DDBJ databases">
        <title>New species of Amycolatopsis and Streptomyces.</title>
        <authorList>
            <person name="Duangmal K."/>
            <person name="Teo W.F.A."/>
            <person name="Lipun K."/>
        </authorList>
    </citation>
    <scope>NUCLEOTIDE SEQUENCE [LARGE SCALE GENOMIC DNA]</scope>
    <source>
        <strain evidence="5 6">JCM 30562</strain>
    </source>
</reference>
<dbReference type="Pfam" id="PF00392">
    <property type="entry name" value="GntR"/>
    <property type="match status" value="1"/>
</dbReference>
<dbReference type="Pfam" id="PF07729">
    <property type="entry name" value="FCD"/>
    <property type="match status" value="1"/>
</dbReference>
<keyword evidence="3" id="KW-0804">Transcription</keyword>
<name>A0A558AFE0_9PSEU</name>
<evidence type="ECO:0000313" key="6">
    <source>
        <dbReference type="Proteomes" id="UP000318578"/>
    </source>
</evidence>
<dbReference type="GO" id="GO:0003700">
    <property type="term" value="F:DNA-binding transcription factor activity"/>
    <property type="evidence" value="ECO:0007669"/>
    <property type="project" value="InterPro"/>
</dbReference>
<dbReference type="PANTHER" id="PTHR43537">
    <property type="entry name" value="TRANSCRIPTIONAL REGULATOR, GNTR FAMILY"/>
    <property type="match status" value="1"/>
</dbReference>
<evidence type="ECO:0000313" key="5">
    <source>
        <dbReference type="EMBL" id="TVT22985.1"/>
    </source>
</evidence>
<dbReference type="SUPFAM" id="SSF48008">
    <property type="entry name" value="GntR ligand-binding domain-like"/>
    <property type="match status" value="1"/>
</dbReference>
<accession>A0A558AFE0</accession>
<proteinExistence type="predicted"/>
<keyword evidence="2" id="KW-0238">DNA-binding</keyword>
<keyword evidence="1" id="KW-0805">Transcription regulation</keyword>
<dbReference type="OrthoDB" id="3567645at2"/>
<dbReference type="Gene3D" id="1.20.120.530">
    <property type="entry name" value="GntR ligand-binding domain-like"/>
    <property type="match status" value="1"/>
</dbReference>
<keyword evidence="6" id="KW-1185">Reference proteome</keyword>
<evidence type="ECO:0000256" key="1">
    <source>
        <dbReference type="ARBA" id="ARBA00023015"/>
    </source>
</evidence>
<dbReference type="PANTHER" id="PTHR43537:SF5">
    <property type="entry name" value="UXU OPERON TRANSCRIPTIONAL REGULATOR"/>
    <property type="match status" value="1"/>
</dbReference>
<gene>
    <name evidence="5" type="ORF">FNH06_11640</name>
</gene>
<dbReference type="SUPFAM" id="SSF46785">
    <property type="entry name" value="Winged helix' DNA-binding domain"/>
    <property type="match status" value="1"/>
</dbReference>
<dbReference type="Gene3D" id="1.10.10.10">
    <property type="entry name" value="Winged helix-like DNA-binding domain superfamily/Winged helix DNA-binding domain"/>
    <property type="match status" value="1"/>
</dbReference>
<evidence type="ECO:0000256" key="2">
    <source>
        <dbReference type="ARBA" id="ARBA00023125"/>
    </source>
</evidence>
<evidence type="ECO:0000259" key="4">
    <source>
        <dbReference type="PROSITE" id="PS50949"/>
    </source>
</evidence>
<feature type="domain" description="HTH gntR-type" evidence="4">
    <location>
        <begin position="10"/>
        <end position="78"/>
    </location>
</feature>
<dbReference type="GO" id="GO:0003677">
    <property type="term" value="F:DNA binding"/>
    <property type="evidence" value="ECO:0007669"/>
    <property type="project" value="UniProtKB-KW"/>
</dbReference>
<dbReference type="SMART" id="SM00345">
    <property type="entry name" value="HTH_GNTR"/>
    <property type="match status" value="1"/>
</dbReference>